<accession>A0A2Z6RBG3</accession>
<dbReference type="Gene3D" id="1.25.40.10">
    <property type="entry name" value="Tetratricopeptide repeat domain"/>
    <property type="match status" value="1"/>
</dbReference>
<organism evidence="1 2">
    <name type="scientific">Rhizophagus clarus</name>
    <dbReference type="NCBI Taxonomy" id="94130"/>
    <lineage>
        <taxon>Eukaryota</taxon>
        <taxon>Fungi</taxon>
        <taxon>Fungi incertae sedis</taxon>
        <taxon>Mucoromycota</taxon>
        <taxon>Glomeromycotina</taxon>
        <taxon>Glomeromycetes</taxon>
        <taxon>Glomerales</taxon>
        <taxon>Glomeraceae</taxon>
        <taxon>Rhizophagus</taxon>
    </lineage>
</organism>
<dbReference type="Pfam" id="PF08238">
    <property type="entry name" value="Sel1"/>
    <property type="match status" value="3"/>
</dbReference>
<dbReference type="SUPFAM" id="SSF81901">
    <property type="entry name" value="HCP-like"/>
    <property type="match status" value="1"/>
</dbReference>
<name>A0A2Z6RBG3_9GLOM</name>
<comment type="caution">
    <text evidence="1">The sequence shown here is derived from an EMBL/GenBank/DDBJ whole genome shotgun (WGS) entry which is preliminary data.</text>
</comment>
<proteinExistence type="predicted"/>
<reference evidence="1 2" key="1">
    <citation type="submission" date="2017-11" db="EMBL/GenBank/DDBJ databases">
        <title>The genome of Rhizophagus clarus HR1 reveals common genetic basis of auxotrophy among arbuscular mycorrhizal fungi.</title>
        <authorList>
            <person name="Kobayashi Y."/>
        </authorList>
    </citation>
    <scope>NUCLEOTIDE SEQUENCE [LARGE SCALE GENOMIC DNA]</scope>
    <source>
        <strain evidence="1 2">HR1</strain>
    </source>
</reference>
<dbReference type="SMART" id="SM00671">
    <property type="entry name" value="SEL1"/>
    <property type="match status" value="3"/>
</dbReference>
<dbReference type="InterPro" id="IPR011990">
    <property type="entry name" value="TPR-like_helical_dom_sf"/>
</dbReference>
<dbReference type="InterPro" id="IPR006597">
    <property type="entry name" value="Sel1-like"/>
</dbReference>
<evidence type="ECO:0000313" key="1">
    <source>
        <dbReference type="EMBL" id="GBB89988.1"/>
    </source>
</evidence>
<dbReference type="Proteomes" id="UP000247702">
    <property type="component" value="Unassembled WGS sequence"/>
</dbReference>
<dbReference type="PANTHER" id="PTHR43628:SF1">
    <property type="entry name" value="CHITIN SYNTHASE REGULATORY FACTOR 2-RELATED"/>
    <property type="match status" value="1"/>
</dbReference>
<dbReference type="InterPro" id="IPR052945">
    <property type="entry name" value="Mitotic_Regulator"/>
</dbReference>
<dbReference type="AlphaFoldDB" id="A0A2Z6RBG3"/>
<dbReference type="EMBL" id="BEXD01000763">
    <property type="protein sequence ID" value="GBB89988.1"/>
    <property type="molecule type" value="Genomic_DNA"/>
</dbReference>
<dbReference type="PANTHER" id="PTHR43628">
    <property type="entry name" value="ACTIVATOR OF C KINASE PROTEIN 1-RELATED"/>
    <property type="match status" value="1"/>
</dbReference>
<keyword evidence="2" id="KW-1185">Reference proteome</keyword>
<gene>
    <name evidence="1" type="ORF">RclHR1_16850005</name>
</gene>
<protein>
    <submittedName>
        <fullName evidence="1">Uncharacterized protein</fullName>
    </submittedName>
</protein>
<evidence type="ECO:0000313" key="2">
    <source>
        <dbReference type="Proteomes" id="UP000247702"/>
    </source>
</evidence>
<sequence>MREIEPTTRNINENVCEEDFGIVIDELINVYSKMANNGKEEPVRKKCILDYMNNHKINSQEIYNWLLNNQNDSNCVYFLGYFNYSGIGISIDKQKALELYQKATGLKNNVARYNLAKMYLIGDGVEKNHVKAFKLAKILAKDEYLAGVNMLGYCYNCGIGTNVDAQKAFELYQKAANLGNIVAQYNIALINVGVCGQLIKSKLYVKLPEEELLSVSHLILLMRYPKGPNKGKIYLLSDLELRFAQDLENDRNNGMINDFGLRELLLHNHDFLEEFEQFCSCNDPKLYRFPNLYDFVKSHIYFIVIYQQQVEGLFNKLDLKSHSSMSPSVKQSKLRLSSDKITTKI</sequence>